<proteinExistence type="predicted"/>
<sequence>MKVDVGTKVRNLHGHLRKSGDVVSKAFDGGPKTVKNTEHWTPVILPRIAGMIKECLAMDRSTVRPYDRYHSQFE</sequence>
<comment type="caution">
    <text evidence="1">The sequence shown here is derived from an EMBL/GenBank/DDBJ whole genome shotgun (WGS) entry which is preliminary data.</text>
</comment>
<evidence type="ECO:0000313" key="1">
    <source>
        <dbReference type="EMBL" id="MED6163096.1"/>
    </source>
</evidence>
<organism evidence="1 2">
    <name type="scientific">Stylosanthes scabra</name>
    <dbReference type="NCBI Taxonomy" id="79078"/>
    <lineage>
        <taxon>Eukaryota</taxon>
        <taxon>Viridiplantae</taxon>
        <taxon>Streptophyta</taxon>
        <taxon>Embryophyta</taxon>
        <taxon>Tracheophyta</taxon>
        <taxon>Spermatophyta</taxon>
        <taxon>Magnoliopsida</taxon>
        <taxon>eudicotyledons</taxon>
        <taxon>Gunneridae</taxon>
        <taxon>Pentapetalae</taxon>
        <taxon>rosids</taxon>
        <taxon>fabids</taxon>
        <taxon>Fabales</taxon>
        <taxon>Fabaceae</taxon>
        <taxon>Papilionoideae</taxon>
        <taxon>50 kb inversion clade</taxon>
        <taxon>dalbergioids sensu lato</taxon>
        <taxon>Dalbergieae</taxon>
        <taxon>Pterocarpus clade</taxon>
        <taxon>Stylosanthes</taxon>
    </lineage>
</organism>
<gene>
    <name evidence="1" type="ORF">PIB30_076619</name>
</gene>
<protein>
    <submittedName>
        <fullName evidence="1">Uncharacterized protein</fullName>
    </submittedName>
</protein>
<reference evidence="1 2" key="1">
    <citation type="journal article" date="2023" name="Plants (Basel)">
        <title>Bridging the Gap: Combining Genomics and Transcriptomics Approaches to Understand Stylosanthes scabra, an Orphan Legume from the Brazilian Caatinga.</title>
        <authorList>
            <person name="Ferreira-Neto J.R.C."/>
            <person name="da Silva M.D."/>
            <person name="Binneck E."/>
            <person name="de Melo N.F."/>
            <person name="da Silva R.H."/>
            <person name="de Melo A.L.T.M."/>
            <person name="Pandolfi V."/>
            <person name="Bustamante F.O."/>
            <person name="Brasileiro-Vidal A.C."/>
            <person name="Benko-Iseppon A.M."/>
        </authorList>
    </citation>
    <scope>NUCLEOTIDE SEQUENCE [LARGE SCALE GENOMIC DNA]</scope>
    <source>
        <tissue evidence="1">Leaves</tissue>
    </source>
</reference>
<name>A0ABU6UP68_9FABA</name>
<accession>A0ABU6UP68</accession>
<dbReference type="EMBL" id="JASCZI010121837">
    <property type="protein sequence ID" value="MED6163096.1"/>
    <property type="molecule type" value="Genomic_DNA"/>
</dbReference>
<keyword evidence="2" id="KW-1185">Reference proteome</keyword>
<dbReference type="Proteomes" id="UP001341840">
    <property type="component" value="Unassembled WGS sequence"/>
</dbReference>
<evidence type="ECO:0000313" key="2">
    <source>
        <dbReference type="Proteomes" id="UP001341840"/>
    </source>
</evidence>